<evidence type="ECO:0000313" key="2">
    <source>
        <dbReference type="EMBL" id="KAH7163532.1"/>
    </source>
</evidence>
<feature type="signal peptide" evidence="1">
    <location>
        <begin position="1"/>
        <end position="17"/>
    </location>
</feature>
<proteinExistence type="predicted"/>
<comment type="caution">
    <text evidence="2">The sequence shown here is derived from an EMBL/GenBank/DDBJ whole genome shotgun (WGS) entry which is preliminary data.</text>
</comment>
<name>A0A9P9FJT9_9HYPO</name>
<organism evidence="2 3">
    <name type="scientific">Dactylonectria estremocensis</name>
    <dbReference type="NCBI Taxonomy" id="1079267"/>
    <lineage>
        <taxon>Eukaryota</taxon>
        <taxon>Fungi</taxon>
        <taxon>Dikarya</taxon>
        <taxon>Ascomycota</taxon>
        <taxon>Pezizomycotina</taxon>
        <taxon>Sordariomycetes</taxon>
        <taxon>Hypocreomycetidae</taxon>
        <taxon>Hypocreales</taxon>
        <taxon>Nectriaceae</taxon>
        <taxon>Dactylonectria</taxon>
    </lineage>
</organism>
<protein>
    <recommendedName>
        <fullName evidence="4">Secreted protein</fullName>
    </recommendedName>
</protein>
<keyword evidence="3" id="KW-1185">Reference proteome</keyword>
<feature type="chain" id="PRO_5040223366" description="Secreted protein" evidence="1">
    <location>
        <begin position="18"/>
        <end position="123"/>
    </location>
</feature>
<reference evidence="2" key="1">
    <citation type="journal article" date="2021" name="Nat. Commun.">
        <title>Genetic determinants of endophytism in the Arabidopsis root mycobiome.</title>
        <authorList>
            <person name="Mesny F."/>
            <person name="Miyauchi S."/>
            <person name="Thiergart T."/>
            <person name="Pickel B."/>
            <person name="Atanasova L."/>
            <person name="Karlsson M."/>
            <person name="Huettel B."/>
            <person name="Barry K.W."/>
            <person name="Haridas S."/>
            <person name="Chen C."/>
            <person name="Bauer D."/>
            <person name="Andreopoulos W."/>
            <person name="Pangilinan J."/>
            <person name="LaButti K."/>
            <person name="Riley R."/>
            <person name="Lipzen A."/>
            <person name="Clum A."/>
            <person name="Drula E."/>
            <person name="Henrissat B."/>
            <person name="Kohler A."/>
            <person name="Grigoriev I.V."/>
            <person name="Martin F.M."/>
            <person name="Hacquard S."/>
        </authorList>
    </citation>
    <scope>NUCLEOTIDE SEQUENCE</scope>
    <source>
        <strain evidence="2">MPI-CAGE-AT-0021</strain>
    </source>
</reference>
<evidence type="ECO:0000313" key="3">
    <source>
        <dbReference type="Proteomes" id="UP000717696"/>
    </source>
</evidence>
<dbReference type="Proteomes" id="UP000717696">
    <property type="component" value="Unassembled WGS sequence"/>
</dbReference>
<accession>A0A9P9FJT9</accession>
<keyword evidence="1" id="KW-0732">Signal</keyword>
<dbReference type="AlphaFoldDB" id="A0A9P9FJT9"/>
<dbReference type="EMBL" id="JAGMUU010000001">
    <property type="protein sequence ID" value="KAH7163532.1"/>
    <property type="molecule type" value="Genomic_DNA"/>
</dbReference>
<evidence type="ECO:0000256" key="1">
    <source>
        <dbReference type="SAM" id="SignalP"/>
    </source>
</evidence>
<gene>
    <name evidence="2" type="ORF">B0J13DRAFT_38472</name>
</gene>
<evidence type="ECO:0008006" key="4">
    <source>
        <dbReference type="Google" id="ProtNLM"/>
    </source>
</evidence>
<sequence length="123" mass="13563">MCLFSLLLSYFSSYCFLSAPMNENGDSGHTCEYQGCQGTLSCQAKPHKTITASAKTIQFPTRRWTWRSLHRRQCLGSAMLSPCTRTAAVQSSTEFPSVNCLKKKSRNAVMGVELSAQTSPSIL</sequence>